<dbReference type="Pfam" id="PF03486">
    <property type="entry name" value="HI0933_like"/>
    <property type="match status" value="1"/>
</dbReference>
<sequence length="417" mass="45993">MIYDCIIIGGGAAGFFTAINLARQRQDLNILILERGAQVLEKVRVSGGGRCNVTHAIFEPKPLTGHYPRGIKELLGPFHSFMSGDTMAWFDELGVALKIEEDGRIFPESDSSQTIIDCFLDQAKKLGVEVSTKMPVAAINKVDDTFQVETKTHTFSSASVVVATGSNAKMIRQLASDGLAVIPAVPSLFTFNIDDERITDLAGLATPANVRLFDTNNQPLLTGQYAIDQEGVDGPVLITHWGMSGPGILKLSAWAARELHACDYQFSIRVDWLPEYDRASFGAHLRSLKFDLAKQQVFKRSPFNIPKRLWKQLVLASTISEALKWADLSKVMLQKLELQLREGQFEVRGKSTFKEEFVTAGGIDLKEIDFKTYQAKKINGLYLVGEILDIDAVTGGFNFQNAWTGGYIAAQALAQKL</sequence>
<evidence type="ECO:0000313" key="8">
    <source>
        <dbReference type="Proteomes" id="UP000184240"/>
    </source>
</evidence>
<comment type="cofactor">
    <cofactor evidence="1">
        <name>FAD</name>
        <dbReference type="ChEBI" id="CHEBI:57692"/>
    </cofactor>
</comment>
<dbReference type="OrthoDB" id="9773233at2"/>
<dbReference type="InterPro" id="IPR057661">
    <property type="entry name" value="RsdA/BaiN/AoA(So)_Rossmann"/>
</dbReference>
<dbReference type="InterPro" id="IPR023166">
    <property type="entry name" value="BaiN-like_dom_sf"/>
</dbReference>
<dbReference type="EMBL" id="QOVN01000008">
    <property type="protein sequence ID" value="RXG27314.1"/>
    <property type="molecule type" value="Genomic_DNA"/>
</dbReference>
<dbReference type="EMBL" id="FQXT01000007">
    <property type="protein sequence ID" value="SHI26020.1"/>
    <property type="molecule type" value="Genomic_DNA"/>
</dbReference>
<dbReference type="Pfam" id="PF22780">
    <property type="entry name" value="HI0933_like_1st"/>
    <property type="match status" value="1"/>
</dbReference>
<evidence type="ECO:0000313" key="9">
    <source>
        <dbReference type="Proteomes" id="UP000290037"/>
    </source>
</evidence>
<evidence type="ECO:0000259" key="4">
    <source>
        <dbReference type="Pfam" id="PF03486"/>
    </source>
</evidence>
<dbReference type="PRINTS" id="PR00368">
    <property type="entry name" value="FADPNR"/>
</dbReference>
<dbReference type="PANTHER" id="PTHR42887:SF2">
    <property type="entry name" value="OS12G0638800 PROTEIN"/>
    <property type="match status" value="1"/>
</dbReference>
<dbReference type="RefSeq" id="WP_072985034.1">
    <property type="nucleotide sequence ID" value="NZ_FQXT01000007.1"/>
</dbReference>
<dbReference type="SUPFAM" id="SSF51905">
    <property type="entry name" value="FAD/NAD(P)-binding domain"/>
    <property type="match status" value="1"/>
</dbReference>
<evidence type="ECO:0000313" key="6">
    <source>
        <dbReference type="EMBL" id="RXG27314.1"/>
    </source>
</evidence>
<keyword evidence="2" id="KW-0285">Flavoprotein</keyword>
<evidence type="ECO:0000313" key="7">
    <source>
        <dbReference type="EMBL" id="SHI26020.1"/>
    </source>
</evidence>
<dbReference type="Gene3D" id="1.10.8.260">
    <property type="entry name" value="HI0933 insert domain-like"/>
    <property type="match status" value="1"/>
</dbReference>
<evidence type="ECO:0000256" key="2">
    <source>
        <dbReference type="ARBA" id="ARBA00022630"/>
    </source>
</evidence>
<dbReference type="Proteomes" id="UP000290037">
    <property type="component" value="Unassembled WGS sequence"/>
</dbReference>
<dbReference type="Gene3D" id="3.50.50.60">
    <property type="entry name" value="FAD/NAD(P)-binding domain"/>
    <property type="match status" value="1"/>
</dbReference>
<evidence type="ECO:0000256" key="1">
    <source>
        <dbReference type="ARBA" id="ARBA00001974"/>
    </source>
</evidence>
<protein>
    <recommendedName>
        <fullName evidence="10">Flavoprotein, HI0933 family</fullName>
    </recommendedName>
</protein>
<evidence type="ECO:0008006" key="10">
    <source>
        <dbReference type="Google" id="ProtNLM"/>
    </source>
</evidence>
<proteinExistence type="predicted"/>
<organism evidence="7 8">
    <name type="scientific">Leeuwenhoekiella palythoae</name>
    <dbReference type="NCBI Taxonomy" id="573501"/>
    <lineage>
        <taxon>Bacteria</taxon>
        <taxon>Pseudomonadati</taxon>
        <taxon>Bacteroidota</taxon>
        <taxon>Flavobacteriia</taxon>
        <taxon>Flavobacteriales</taxon>
        <taxon>Flavobacteriaceae</taxon>
        <taxon>Leeuwenhoekiella</taxon>
    </lineage>
</organism>
<dbReference type="PRINTS" id="PR00411">
    <property type="entry name" value="PNDRDTASEI"/>
</dbReference>
<keyword evidence="9" id="KW-1185">Reference proteome</keyword>
<evidence type="ECO:0000256" key="3">
    <source>
        <dbReference type="ARBA" id="ARBA00022827"/>
    </source>
</evidence>
<dbReference type="PANTHER" id="PTHR42887">
    <property type="entry name" value="OS12G0638800 PROTEIN"/>
    <property type="match status" value="1"/>
</dbReference>
<gene>
    <name evidence="6" type="ORF">DSM01_3124</name>
    <name evidence="7" type="ORF">SAMN04487999_3331</name>
</gene>
<reference evidence="8" key="2">
    <citation type="submission" date="2016-11" db="EMBL/GenBank/DDBJ databases">
        <authorList>
            <person name="Varghese N."/>
            <person name="Submissions S."/>
        </authorList>
    </citation>
    <scope>NUCLEOTIDE SEQUENCE [LARGE SCALE GENOMIC DNA]</scope>
    <source>
        <strain evidence="8">DSM 19859</strain>
    </source>
</reference>
<dbReference type="AlphaFoldDB" id="A0A1M5ZP68"/>
<dbReference type="InterPro" id="IPR036188">
    <property type="entry name" value="FAD/NAD-bd_sf"/>
</dbReference>
<accession>A0A1M5ZP68</accession>
<name>A0A1M5ZP68_9FLAO</name>
<dbReference type="NCBIfam" id="TIGR00275">
    <property type="entry name" value="aminoacetone oxidase family FAD-binding enzyme"/>
    <property type="match status" value="1"/>
</dbReference>
<dbReference type="InterPro" id="IPR055178">
    <property type="entry name" value="RsdA/BaiN/AoA(So)-like_dom"/>
</dbReference>
<keyword evidence="3" id="KW-0274">FAD</keyword>
<feature type="domain" description="RsdA/BaiN/AoA(So)-like insert" evidence="5">
    <location>
        <begin position="185"/>
        <end position="358"/>
    </location>
</feature>
<dbReference type="InterPro" id="IPR004792">
    <property type="entry name" value="BaiN-like"/>
</dbReference>
<evidence type="ECO:0000259" key="5">
    <source>
        <dbReference type="Pfam" id="PF22780"/>
    </source>
</evidence>
<dbReference type="Proteomes" id="UP000184240">
    <property type="component" value="Unassembled WGS sequence"/>
</dbReference>
<feature type="domain" description="RsdA/BaiN/AoA(So)-like Rossmann fold-like" evidence="4">
    <location>
        <begin position="4"/>
        <end position="411"/>
    </location>
</feature>
<dbReference type="Gene3D" id="2.40.30.10">
    <property type="entry name" value="Translation factors"/>
    <property type="match status" value="1"/>
</dbReference>
<dbReference type="SUPFAM" id="SSF160996">
    <property type="entry name" value="HI0933 insert domain-like"/>
    <property type="match status" value="1"/>
</dbReference>
<reference evidence="6 9" key="3">
    <citation type="submission" date="2018-07" db="EMBL/GenBank/DDBJ databases">
        <title>Leeuwenhoekiella genomics.</title>
        <authorList>
            <person name="Tahon G."/>
            <person name="Willems A."/>
        </authorList>
    </citation>
    <scope>NUCLEOTIDE SEQUENCE [LARGE SCALE GENOMIC DNA]</scope>
    <source>
        <strain evidence="6 9">LMG 24856</strain>
    </source>
</reference>
<reference evidence="7" key="1">
    <citation type="submission" date="2016-11" db="EMBL/GenBank/DDBJ databases">
        <authorList>
            <person name="Jaros S."/>
            <person name="Januszkiewicz K."/>
            <person name="Wedrychowicz H."/>
        </authorList>
    </citation>
    <scope>NUCLEOTIDE SEQUENCE [LARGE SCALE GENOMIC DNA]</scope>
    <source>
        <strain evidence="7">DSM 19859</strain>
    </source>
</reference>